<comment type="function">
    <text evidence="6">Component of the 90S pre-ribosome involved in the maturation of rRNAs. Required for early cleavages of the pre-RNAs in the 40S ribosomal subunit maturation pathway.</text>
</comment>
<protein>
    <recommendedName>
        <fullName evidence="6">rRNA biogenesis protein RRP36</fullName>
    </recommendedName>
</protein>
<evidence type="ECO:0000313" key="10">
    <source>
        <dbReference type="Proteomes" id="UP000007110"/>
    </source>
</evidence>
<dbReference type="RefSeq" id="XP_030855390.1">
    <property type="nucleotide sequence ID" value="XM_030999530.1"/>
</dbReference>
<dbReference type="InterPro" id="IPR009292">
    <property type="entry name" value="RRP36"/>
</dbReference>
<dbReference type="OrthoDB" id="448446at2759"/>
<dbReference type="FunCoup" id="A0A7M7T5H4">
    <property type="interactions" value="1484"/>
</dbReference>
<keyword evidence="3 6" id="KW-0690">Ribosome biogenesis</keyword>
<organism evidence="9 10">
    <name type="scientific">Strongylocentrotus purpuratus</name>
    <name type="common">Purple sea urchin</name>
    <dbReference type="NCBI Taxonomy" id="7668"/>
    <lineage>
        <taxon>Eukaryota</taxon>
        <taxon>Metazoa</taxon>
        <taxon>Echinodermata</taxon>
        <taxon>Eleutherozoa</taxon>
        <taxon>Echinozoa</taxon>
        <taxon>Echinoidea</taxon>
        <taxon>Euechinoidea</taxon>
        <taxon>Echinacea</taxon>
        <taxon>Camarodonta</taxon>
        <taxon>Echinidea</taxon>
        <taxon>Strongylocentrotidae</taxon>
        <taxon>Strongylocentrotus</taxon>
    </lineage>
</organism>
<feature type="coiled-coil region" evidence="7">
    <location>
        <begin position="127"/>
        <end position="197"/>
    </location>
</feature>
<comment type="similarity">
    <text evidence="2 6">Belongs to the RRP36 family.</text>
</comment>
<dbReference type="CTD" id="88745"/>
<dbReference type="EnsemblMetazoa" id="XM_030999530">
    <property type="protein sequence ID" value="XP_030855390"/>
    <property type="gene ID" value="LOC578402"/>
</dbReference>
<keyword evidence="7" id="KW-0175">Coiled coil</keyword>
<name>A0A7M7T5H4_STRPU</name>
<comment type="subcellular location">
    <subcellularLocation>
        <location evidence="1 6">Nucleus</location>
        <location evidence="1 6">Nucleolus</location>
    </subcellularLocation>
</comment>
<keyword evidence="10" id="KW-1185">Reference proteome</keyword>
<dbReference type="KEGG" id="spu:578402"/>
<dbReference type="PANTHER" id="PTHR21738">
    <property type="entry name" value="RIBOSOMAL RNA PROCESSING PROTEIN 36 HOMOLOG"/>
    <property type="match status" value="1"/>
</dbReference>
<evidence type="ECO:0000256" key="4">
    <source>
        <dbReference type="ARBA" id="ARBA00022552"/>
    </source>
</evidence>
<dbReference type="GO" id="GO:0030686">
    <property type="term" value="C:90S preribosome"/>
    <property type="evidence" value="ECO:0000318"/>
    <property type="project" value="GO_Central"/>
</dbReference>
<sequence length="251" mass="29796">MSRKNSQSPLKGHHGPGKRVKRQSDVGKLKAIRQELSEVSFGELQKLQEKIGSKKYHEALFGKQKEKSQEASKPFKRANKNRPREQSSKKQVTRYRNVVEVKKQMARDPRFDDLSGDFREETFDKNYEFLSDIKEREKQELEKSMKQTKDPQKQLKIQRYLYKMEQQERAKNKKDTAKELEKKYMKKEKDLVKQGKKPFFLKKSDKKKLELAEKFKALKSSGKVDNYLAKRRKKNAQKDRKKMPSLVHDES</sequence>
<feature type="region of interest" description="Disordered" evidence="8">
    <location>
        <begin position="223"/>
        <end position="251"/>
    </location>
</feature>
<feature type="compositionally biased region" description="Basic residues" evidence="8">
    <location>
        <begin position="229"/>
        <end position="243"/>
    </location>
</feature>
<dbReference type="PANTHER" id="PTHR21738:SF0">
    <property type="entry name" value="RIBOSOMAL RNA PROCESSING PROTEIN 36 HOMOLOG"/>
    <property type="match status" value="1"/>
</dbReference>
<dbReference type="GeneID" id="578402"/>
<comment type="subunit">
    <text evidence="6">Associates with 90S and pre-40S pre-ribosomal particles.</text>
</comment>
<feature type="compositionally biased region" description="Basic and acidic residues" evidence="8">
    <location>
        <begin position="58"/>
        <end position="70"/>
    </location>
</feature>
<feature type="region of interest" description="Disordered" evidence="8">
    <location>
        <begin position="1"/>
        <end position="27"/>
    </location>
</feature>
<accession>A0A7M7T5H4</accession>
<reference evidence="9" key="2">
    <citation type="submission" date="2021-01" db="UniProtKB">
        <authorList>
            <consortium name="EnsemblMetazoa"/>
        </authorList>
    </citation>
    <scope>IDENTIFICATION</scope>
</reference>
<evidence type="ECO:0000256" key="5">
    <source>
        <dbReference type="ARBA" id="ARBA00023242"/>
    </source>
</evidence>
<feature type="compositionally biased region" description="Basic residues" evidence="8">
    <location>
        <begin position="11"/>
        <end position="21"/>
    </location>
</feature>
<reference evidence="10" key="1">
    <citation type="submission" date="2015-02" db="EMBL/GenBank/DDBJ databases">
        <title>Genome sequencing for Strongylocentrotus purpuratus.</title>
        <authorList>
            <person name="Murali S."/>
            <person name="Liu Y."/>
            <person name="Vee V."/>
            <person name="English A."/>
            <person name="Wang M."/>
            <person name="Skinner E."/>
            <person name="Han Y."/>
            <person name="Muzny D.M."/>
            <person name="Worley K.C."/>
            <person name="Gibbs R.A."/>
        </authorList>
    </citation>
    <scope>NUCLEOTIDE SEQUENCE</scope>
</reference>
<evidence type="ECO:0000256" key="2">
    <source>
        <dbReference type="ARBA" id="ARBA00009418"/>
    </source>
</evidence>
<dbReference type="GO" id="GO:0005730">
    <property type="term" value="C:nucleolus"/>
    <property type="evidence" value="ECO:0000318"/>
    <property type="project" value="GO_Central"/>
</dbReference>
<dbReference type="Pfam" id="PF06102">
    <property type="entry name" value="RRP36"/>
    <property type="match status" value="1"/>
</dbReference>
<dbReference type="OMA" id="CRNVEQK"/>
<evidence type="ECO:0000256" key="7">
    <source>
        <dbReference type="SAM" id="Coils"/>
    </source>
</evidence>
<evidence type="ECO:0000256" key="3">
    <source>
        <dbReference type="ARBA" id="ARBA00022517"/>
    </source>
</evidence>
<evidence type="ECO:0000256" key="1">
    <source>
        <dbReference type="ARBA" id="ARBA00004604"/>
    </source>
</evidence>
<evidence type="ECO:0000256" key="8">
    <source>
        <dbReference type="SAM" id="MobiDB-lite"/>
    </source>
</evidence>
<keyword evidence="5 6" id="KW-0539">Nucleus</keyword>
<feature type="region of interest" description="Disordered" evidence="8">
    <location>
        <begin position="58"/>
        <end position="95"/>
    </location>
</feature>
<keyword evidence="6" id="KW-0687">Ribonucleoprotein</keyword>
<proteinExistence type="inferred from homology"/>
<evidence type="ECO:0000256" key="6">
    <source>
        <dbReference type="RuleBase" id="RU368027"/>
    </source>
</evidence>
<dbReference type="GO" id="GO:0000462">
    <property type="term" value="P:maturation of SSU-rRNA from tricistronic rRNA transcript (SSU-rRNA, 5.8S rRNA, LSU-rRNA)"/>
    <property type="evidence" value="ECO:0000318"/>
    <property type="project" value="GO_Central"/>
</dbReference>
<keyword evidence="4 6" id="KW-0698">rRNA processing</keyword>
<evidence type="ECO:0000313" key="9">
    <source>
        <dbReference type="EnsemblMetazoa" id="XP_030855390"/>
    </source>
</evidence>
<dbReference type="AlphaFoldDB" id="A0A7M7T5H4"/>
<dbReference type="Proteomes" id="UP000007110">
    <property type="component" value="Unassembled WGS sequence"/>
</dbReference>
<dbReference type="InParanoid" id="A0A7M7T5H4"/>